<protein>
    <submittedName>
        <fullName evidence="1">Uncharacterized protein</fullName>
    </submittedName>
</protein>
<gene>
    <name evidence="1" type="ORF">FBZ93_112189</name>
</gene>
<dbReference type="Proteomes" id="UP000321304">
    <property type="component" value="Unassembled WGS sequence"/>
</dbReference>
<dbReference type="AlphaFoldDB" id="A0A560LFV8"/>
<keyword evidence="2" id="KW-1185">Reference proteome</keyword>
<comment type="caution">
    <text evidence="1">The sequence shown here is derived from an EMBL/GenBank/DDBJ whole genome shotgun (WGS) entry which is preliminary data.</text>
</comment>
<name>A0A560LFV8_9BRAD</name>
<evidence type="ECO:0000313" key="2">
    <source>
        <dbReference type="Proteomes" id="UP000321304"/>
    </source>
</evidence>
<organism evidence="1 2">
    <name type="scientific">Bradyrhizobium macuxiense</name>
    <dbReference type="NCBI Taxonomy" id="1755647"/>
    <lineage>
        <taxon>Bacteria</taxon>
        <taxon>Pseudomonadati</taxon>
        <taxon>Pseudomonadota</taxon>
        <taxon>Alphaproteobacteria</taxon>
        <taxon>Hyphomicrobiales</taxon>
        <taxon>Nitrobacteraceae</taxon>
        <taxon>Bradyrhizobium</taxon>
    </lineage>
</organism>
<proteinExistence type="predicted"/>
<dbReference type="EMBL" id="VITY01000012">
    <property type="protein sequence ID" value="TWB92120.1"/>
    <property type="molecule type" value="Genomic_DNA"/>
</dbReference>
<accession>A0A560LFV8</accession>
<sequence length="134" mass="14776">MPISFMESVSSSVRRHFSILLLRIRRLVDQSVAGMLAHRERQASGLMPRGGRRSKAAGIRCSRPIIRSAVLGLMIAGLSSPVFTRAEEPVVREHRAALVKQAVRTQHSGHGCRHRTDWSIVAASTIPALLGYRT</sequence>
<reference evidence="1 2" key="1">
    <citation type="submission" date="2019-06" db="EMBL/GenBank/DDBJ databases">
        <title>Genomic Encyclopedia of Type Strains, Phase IV (KMG-V): Genome sequencing to study the core and pangenomes of soil and plant-associated prokaryotes.</title>
        <authorList>
            <person name="Whitman W."/>
        </authorList>
    </citation>
    <scope>NUCLEOTIDE SEQUENCE [LARGE SCALE GENOMIC DNA]</scope>
    <source>
        <strain evidence="1 2">BR 10355</strain>
    </source>
</reference>
<evidence type="ECO:0000313" key="1">
    <source>
        <dbReference type="EMBL" id="TWB92120.1"/>
    </source>
</evidence>